<gene>
    <name evidence="2" type="ORF">ACHAWU_008259</name>
</gene>
<feature type="compositionally biased region" description="Polar residues" evidence="1">
    <location>
        <begin position="88"/>
        <end position="104"/>
    </location>
</feature>
<feature type="compositionally biased region" description="Basic and acidic residues" evidence="1">
    <location>
        <begin position="114"/>
        <end position="130"/>
    </location>
</feature>
<proteinExistence type="predicted"/>
<feature type="compositionally biased region" description="Polar residues" evidence="1">
    <location>
        <begin position="46"/>
        <end position="55"/>
    </location>
</feature>
<dbReference type="EMBL" id="JALLBG020000228">
    <property type="protein sequence ID" value="KAL3758505.1"/>
    <property type="molecule type" value="Genomic_DNA"/>
</dbReference>
<sequence length="459" mass="52071">MKEEIKRVKHVASSPLRYARRKLGSSPCCGKNKTFAKQTECVKLGSASNSDCNHTSCSKSGASSAISSRLERLAAPRPASSRRGPVQSKCNSSREALSSGNQSIDTHDIPSSAKEVKVETKTDRSVKMSERTPPNSHGGNRRRNKMIPTPKRNSDESSVRVDIPCSTDGTTVRYQKRLTKSDDTSLVGRDEHEAIAINIKPIDKSNNSWEDSLDNFVNRLSCELDSKLVEIDDMKKKHDKDVEFIQKQVKVECLSPISTPTTLCWESGFTNDRLEVRDLHSVRLEVKELQSAMHQLKHEFNDFCLAASQSIKQVNKQLAMENRSLVNYVKEEIRLMNRDKKDADLSTMQRELDDALCENAYLRAKQVSMQDEGTSRISESDRNDNFRSCTKAQSEKQWIPIQQRTCHSWFNYLMRIRHFINGSMNLTNSKTDSEGISSEMTDAENLEVYLDAYDWIECP</sequence>
<reference evidence="2 3" key="1">
    <citation type="submission" date="2024-10" db="EMBL/GenBank/DDBJ databases">
        <title>Updated reference genomes for cyclostephanoid diatoms.</title>
        <authorList>
            <person name="Roberts W.R."/>
            <person name="Alverson A.J."/>
        </authorList>
    </citation>
    <scope>NUCLEOTIDE SEQUENCE [LARGE SCALE GENOMIC DNA]</scope>
    <source>
        <strain evidence="2 3">AJA232-27</strain>
    </source>
</reference>
<organism evidence="2 3">
    <name type="scientific">Discostella pseudostelligera</name>
    <dbReference type="NCBI Taxonomy" id="259834"/>
    <lineage>
        <taxon>Eukaryota</taxon>
        <taxon>Sar</taxon>
        <taxon>Stramenopiles</taxon>
        <taxon>Ochrophyta</taxon>
        <taxon>Bacillariophyta</taxon>
        <taxon>Coscinodiscophyceae</taxon>
        <taxon>Thalassiosirophycidae</taxon>
        <taxon>Stephanodiscales</taxon>
        <taxon>Stephanodiscaceae</taxon>
        <taxon>Discostella</taxon>
    </lineage>
</organism>
<name>A0ABD3MD91_9STRA</name>
<dbReference type="AlphaFoldDB" id="A0ABD3MD91"/>
<feature type="compositionally biased region" description="Low complexity" evidence="1">
    <location>
        <begin position="56"/>
        <end position="68"/>
    </location>
</feature>
<evidence type="ECO:0000313" key="3">
    <source>
        <dbReference type="Proteomes" id="UP001530293"/>
    </source>
</evidence>
<dbReference type="Proteomes" id="UP001530293">
    <property type="component" value="Unassembled WGS sequence"/>
</dbReference>
<evidence type="ECO:0000313" key="2">
    <source>
        <dbReference type="EMBL" id="KAL3758505.1"/>
    </source>
</evidence>
<comment type="caution">
    <text evidence="2">The sequence shown here is derived from an EMBL/GenBank/DDBJ whole genome shotgun (WGS) entry which is preliminary data.</text>
</comment>
<evidence type="ECO:0000256" key="1">
    <source>
        <dbReference type="SAM" id="MobiDB-lite"/>
    </source>
</evidence>
<accession>A0ABD3MD91</accession>
<protein>
    <submittedName>
        <fullName evidence="2">Uncharacterized protein</fullName>
    </submittedName>
</protein>
<keyword evidence="3" id="KW-1185">Reference proteome</keyword>
<feature type="region of interest" description="Disordered" evidence="1">
    <location>
        <begin position="46"/>
        <end position="166"/>
    </location>
</feature>